<evidence type="ECO:0000256" key="1">
    <source>
        <dbReference type="SAM" id="SignalP"/>
    </source>
</evidence>
<comment type="caution">
    <text evidence="3">The sequence shown here is derived from an EMBL/GenBank/DDBJ whole genome shotgun (WGS) entry which is preliminary data.</text>
</comment>
<protein>
    <submittedName>
        <fullName evidence="3">Uncharacterized protein</fullName>
    </submittedName>
</protein>
<gene>
    <name evidence="3" type="ORF">JXQ802_LOCUS19735</name>
    <name evidence="2" type="ORF">SEV965_LOCUS8014</name>
</gene>
<feature type="chain" id="PRO_5036225555" evidence="1">
    <location>
        <begin position="22"/>
        <end position="178"/>
    </location>
</feature>
<sequence length="178" mass="20880">MLKSTIMVSLVLYFFVTYIHGNPISIHENSSSPTTIFIKPKANVMRRLNPLKLFFTVAYTPTQEPPYSIEWNLSLLKTMLLESNHVSNDDKALFLMKFSNIENDYADWSFEKHDELERFTEKYFNLYKSPDLFLPFRDCSALTYALTEEMLNDLQLNVNDEKRSKIRAKAVQRLCDSE</sequence>
<feature type="signal peptide" evidence="1">
    <location>
        <begin position="1"/>
        <end position="21"/>
    </location>
</feature>
<dbReference type="EMBL" id="CAJNOU010000287">
    <property type="protein sequence ID" value="CAF0946610.1"/>
    <property type="molecule type" value="Genomic_DNA"/>
</dbReference>
<proteinExistence type="predicted"/>
<evidence type="ECO:0000313" key="3">
    <source>
        <dbReference type="EMBL" id="CAF1111812.1"/>
    </source>
</evidence>
<accession>A0A814PWD0</accession>
<keyword evidence="1" id="KW-0732">Signal</keyword>
<dbReference type="Proteomes" id="UP000663889">
    <property type="component" value="Unassembled WGS sequence"/>
</dbReference>
<name>A0A814PWD0_9BILA</name>
<evidence type="ECO:0000313" key="4">
    <source>
        <dbReference type="Proteomes" id="UP000663870"/>
    </source>
</evidence>
<dbReference type="EMBL" id="CAJNOL010000548">
    <property type="protein sequence ID" value="CAF1111812.1"/>
    <property type="molecule type" value="Genomic_DNA"/>
</dbReference>
<evidence type="ECO:0000313" key="2">
    <source>
        <dbReference type="EMBL" id="CAF0946610.1"/>
    </source>
</evidence>
<keyword evidence="4" id="KW-1185">Reference proteome</keyword>
<reference evidence="3" key="1">
    <citation type="submission" date="2021-02" db="EMBL/GenBank/DDBJ databases">
        <authorList>
            <person name="Nowell W R."/>
        </authorList>
    </citation>
    <scope>NUCLEOTIDE SEQUENCE</scope>
</reference>
<dbReference type="Proteomes" id="UP000663870">
    <property type="component" value="Unassembled WGS sequence"/>
</dbReference>
<dbReference type="AlphaFoldDB" id="A0A814PWD0"/>
<organism evidence="3 4">
    <name type="scientific">Rotaria sordida</name>
    <dbReference type="NCBI Taxonomy" id="392033"/>
    <lineage>
        <taxon>Eukaryota</taxon>
        <taxon>Metazoa</taxon>
        <taxon>Spiralia</taxon>
        <taxon>Gnathifera</taxon>
        <taxon>Rotifera</taxon>
        <taxon>Eurotatoria</taxon>
        <taxon>Bdelloidea</taxon>
        <taxon>Philodinida</taxon>
        <taxon>Philodinidae</taxon>
        <taxon>Rotaria</taxon>
    </lineage>
</organism>